<accession>A0A392W0J6</accession>
<reference evidence="1 2" key="1">
    <citation type="journal article" date="2018" name="Front. Plant Sci.">
        <title>Red Clover (Trifolium pratense) and Zigzag Clover (T. medium) - A Picture of Genomic Similarities and Differences.</title>
        <authorList>
            <person name="Dluhosova J."/>
            <person name="Istvanek J."/>
            <person name="Nedelnik J."/>
            <person name="Repkova J."/>
        </authorList>
    </citation>
    <scope>NUCLEOTIDE SEQUENCE [LARGE SCALE GENOMIC DNA]</scope>
    <source>
        <strain evidence="2">cv. 10/8</strain>
        <tissue evidence="1">Leaf</tissue>
    </source>
</reference>
<dbReference type="EMBL" id="LXQA011294951">
    <property type="protein sequence ID" value="MCI92240.1"/>
    <property type="molecule type" value="Genomic_DNA"/>
</dbReference>
<name>A0A392W0J6_9FABA</name>
<proteinExistence type="predicted"/>
<protein>
    <submittedName>
        <fullName evidence="1">Uncharacterized protein</fullName>
    </submittedName>
</protein>
<dbReference type="Proteomes" id="UP000265520">
    <property type="component" value="Unassembled WGS sequence"/>
</dbReference>
<dbReference type="AlphaFoldDB" id="A0A392W0J6"/>
<keyword evidence="2" id="KW-1185">Reference proteome</keyword>
<evidence type="ECO:0000313" key="2">
    <source>
        <dbReference type="Proteomes" id="UP000265520"/>
    </source>
</evidence>
<organism evidence="1 2">
    <name type="scientific">Trifolium medium</name>
    <dbReference type="NCBI Taxonomy" id="97028"/>
    <lineage>
        <taxon>Eukaryota</taxon>
        <taxon>Viridiplantae</taxon>
        <taxon>Streptophyta</taxon>
        <taxon>Embryophyta</taxon>
        <taxon>Tracheophyta</taxon>
        <taxon>Spermatophyta</taxon>
        <taxon>Magnoliopsida</taxon>
        <taxon>eudicotyledons</taxon>
        <taxon>Gunneridae</taxon>
        <taxon>Pentapetalae</taxon>
        <taxon>rosids</taxon>
        <taxon>fabids</taxon>
        <taxon>Fabales</taxon>
        <taxon>Fabaceae</taxon>
        <taxon>Papilionoideae</taxon>
        <taxon>50 kb inversion clade</taxon>
        <taxon>NPAAA clade</taxon>
        <taxon>Hologalegina</taxon>
        <taxon>IRL clade</taxon>
        <taxon>Trifolieae</taxon>
        <taxon>Trifolium</taxon>
    </lineage>
</organism>
<sequence length="54" mass="6487">TVDNPKEECKVLKTKREEDEDELENFRKWFKTMGVSLEEAYDVFMGEIEDAREE</sequence>
<evidence type="ECO:0000313" key="1">
    <source>
        <dbReference type="EMBL" id="MCI92240.1"/>
    </source>
</evidence>
<comment type="caution">
    <text evidence="1">The sequence shown here is derived from an EMBL/GenBank/DDBJ whole genome shotgun (WGS) entry which is preliminary data.</text>
</comment>
<feature type="non-terminal residue" evidence="1">
    <location>
        <position position="1"/>
    </location>
</feature>
<feature type="non-terminal residue" evidence="1">
    <location>
        <position position="54"/>
    </location>
</feature>